<organism evidence="3 4">
    <name type="scientific">Paracoccidioides brasiliensis</name>
    <dbReference type="NCBI Taxonomy" id="121759"/>
    <lineage>
        <taxon>Eukaryota</taxon>
        <taxon>Fungi</taxon>
        <taxon>Dikarya</taxon>
        <taxon>Ascomycota</taxon>
        <taxon>Pezizomycotina</taxon>
        <taxon>Eurotiomycetes</taxon>
        <taxon>Eurotiomycetidae</taxon>
        <taxon>Onygenales</taxon>
        <taxon>Ajellomycetaceae</taxon>
        <taxon>Paracoccidioides</taxon>
    </lineage>
</organism>
<dbReference type="Proteomes" id="UP000242814">
    <property type="component" value="Unassembled WGS sequence"/>
</dbReference>
<dbReference type="PANTHER" id="PTHR13507:SF0">
    <property type="entry name" value="PRKR-INTERACTING PROTEIN 1"/>
    <property type="match status" value="1"/>
</dbReference>
<comment type="caution">
    <text evidence="3">The sequence shown here is derived from an EMBL/GenBank/DDBJ whole genome shotgun (WGS) entry which is preliminary data.</text>
</comment>
<feature type="region of interest" description="Disordered" evidence="1">
    <location>
        <begin position="308"/>
        <end position="369"/>
    </location>
</feature>
<dbReference type="VEuPathDB" id="FungiDB:PABG_02504"/>
<sequence>MPEVQRLFEQSGADKELLEKRRTPDELVALMDAAGVSQICICAWYRPGHAVFSNSEVAAFTRAYPDRFIGIAGVDLLDPVCAVKELDHYVKKEGFKGLRVVPWLWALPPTDAHYWPLYVKCVELDIPFVRSPRIVDTREDTSMLIQRYSIRKSGTLVPYAPAKLDDQFHSQSLPGAAGYPPISRLPSATPTCYKAFTMSEPIPESIPTSQDPRSKRPLKRRALTPVSEQATLIQTLFKDPTKEVHIPAPSKPRTSATLPPPPEIVANVQGSSAGAGSGEFHVYKASRRREYERLRLMEIELKKEQADEMFERRREEARRKDEEKTEKNRRKREKKKKKAKEKAGASGAAGDVKMGDVERTNSEDGNMVPVVEVAADGNREELGVIIHDED</sequence>
<feature type="compositionally biased region" description="Basic and acidic residues" evidence="1">
    <location>
        <begin position="353"/>
        <end position="362"/>
    </location>
</feature>
<dbReference type="Pfam" id="PF06658">
    <property type="entry name" value="DUF1168"/>
    <property type="match status" value="1"/>
</dbReference>
<dbReference type="InterPro" id="IPR009548">
    <property type="entry name" value="Prkrip1"/>
</dbReference>
<dbReference type="AlphaFoldDB" id="A0A1D2JP41"/>
<dbReference type="SUPFAM" id="SSF51556">
    <property type="entry name" value="Metallo-dependent hydrolases"/>
    <property type="match status" value="1"/>
</dbReference>
<dbReference type="GO" id="GO:0019901">
    <property type="term" value="F:protein kinase binding"/>
    <property type="evidence" value="ECO:0007669"/>
    <property type="project" value="TreeGrafter"/>
</dbReference>
<dbReference type="GO" id="GO:0016787">
    <property type="term" value="F:hydrolase activity"/>
    <property type="evidence" value="ECO:0007669"/>
    <property type="project" value="InterPro"/>
</dbReference>
<dbReference type="InterPro" id="IPR032466">
    <property type="entry name" value="Metal_Hydrolase"/>
</dbReference>
<dbReference type="InterPro" id="IPR006680">
    <property type="entry name" value="Amidohydro-rel"/>
</dbReference>
<dbReference type="GO" id="GO:0005730">
    <property type="term" value="C:nucleolus"/>
    <property type="evidence" value="ECO:0007669"/>
    <property type="project" value="TreeGrafter"/>
</dbReference>
<dbReference type="EMBL" id="LZYO01000014">
    <property type="protein sequence ID" value="ODH44844.1"/>
    <property type="molecule type" value="Genomic_DNA"/>
</dbReference>
<feature type="domain" description="Amidohydrolase-related" evidence="2">
    <location>
        <begin position="45"/>
        <end position="129"/>
    </location>
</feature>
<dbReference type="GO" id="GO:0003725">
    <property type="term" value="F:double-stranded RNA binding"/>
    <property type="evidence" value="ECO:0007669"/>
    <property type="project" value="InterPro"/>
</dbReference>
<name>A0A1D2JP41_PARBR</name>
<feature type="compositionally biased region" description="Basic and acidic residues" evidence="1">
    <location>
        <begin position="308"/>
        <end position="326"/>
    </location>
</feature>
<gene>
    <name evidence="3" type="ORF">ACO22_00674</name>
</gene>
<dbReference type="GO" id="GO:0004860">
    <property type="term" value="F:protein kinase inhibitor activity"/>
    <property type="evidence" value="ECO:0007669"/>
    <property type="project" value="TreeGrafter"/>
</dbReference>
<feature type="region of interest" description="Disordered" evidence="1">
    <location>
        <begin position="201"/>
        <end position="223"/>
    </location>
</feature>
<protein>
    <recommendedName>
        <fullName evidence="2">Amidohydrolase-related domain-containing protein</fullName>
    </recommendedName>
</protein>
<dbReference type="Pfam" id="PF04909">
    <property type="entry name" value="Amidohydro_2"/>
    <property type="match status" value="1"/>
</dbReference>
<evidence type="ECO:0000259" key="2">
    <source>
        <dbReference type="Pfam" id="PF04909"/>
    </source>
</evidence>
<dbReference type="PANTHER" id="PTHR13507">
    <property type="entry name" value="PRKR-INTERACTING PROTEIN 1"/>
    <property type="match status" value="1"/>
</dbReference>
<dbReference type="Gene3D" id="3.20.20.140">
    <property type="entry name" value="Metal-dependent hydrolases"/>
    <property type="match status" value="1"/>
</dbReference>
<evidence type="ECO:0000313" key="4">
    <source>
        <dbReference type="Proteomes" id="UP000242814"/>
    </source>
</evidence>
<reference evidence="3 4" key="1">
    <citation type="submission" date="2016-06" db="EMBL/GenBank/DDBJ databases">
        <authorList>
            <person name="Kjaerup R.B."/>
            <person name="Dalgaard T.S."/>
            <person name="Juul-Madsen H.R."/>
        </authorList>
    </citation>
    <scope>NUCLEOTIDE SEQUENCE [LARGE SCALE GENOMIC DNA]</scope>
    <source>
        <strain evidence="3 4">Pb300</strain>
    </source>
</reference>
<dbReference type="VEuPathDB" id="FungiDB:PADG_11171"/>
<evidence type="ECO:0000256" key="1">
    <source>
        <dbReference type="SAM" id="MobiDB-lite"/>
    </source>
</evidence>
<accession>A0A1D2JP41</accession>
<feature type="compositionally biased region" description="Basic residues" evidence="1">
    <location>
        <begin position="327"/>
        <end position="340"/>
    </location>
</feature>
<evidence type="ECO:0000313" key="3">
    <source>
        <dbReference type="EMBL" id="ODH44844.1"/>
    </source>
</evidence>
<proteinExistence type="predicted"/>
<dbReference type="VEuPathDB" id="FungiDB:PABG_02503"/>